<accession>A0ACB0M4H8</accession>
<sequence length="317" mass="36344">MSPPSNNNKHTHHHYTQTKLINDSMNHLYPKTVRILLTDNDVTDSSSDDEQPHLRRVKTFVKQITIQKQNNNNNNIIKKKTNRLKSKKTPATQRRPVIYSGKKYRGVRQRPWGKWSAEIRDPKMRVRRWLGTYNTAEEAAMEYDKAAIEIRGKDAVTNFIQPIGKKILNSDEECFSNNVVSATSVLNQCSTCSSEGGESVIVNDNVVVHDVPTNDSNECSSVSGNLFVKDDNKFKFESVFPIFSDTLFDEFGRNDDLFDNEVELENMFLVPDDDDFNGNFVDTSNHSLNLDSTDWNRDYTNFKDIEDFFGSDHVTVV</sequence>
<gene>
    <name evidence="1" type="ORF">MILVUS5_LOCUS39219</name>
</gene>
<evidence type="ECO:0000313" key="2">
    <source>
        <dbReference type="Proteomes" id="UP001177021"/>
    </source>
</evidence>
<organism evidence="1 2">
    <name type="scientific">Trifolium pratense</name>
    <name type="common">Red clover</name>
    <dbReference type="NCBI Taxonomy" id="57577"/>
    <lineage>
        <taxon>Eukaryota</taxon>
        <taxon>Viridiplantae</taxon>
        <taxon>Streptophyta</taxon>
        <taxon>Embryophyta</taxon>
        <taxon>Tracheophyta</taxon>
        <taxon>Spermatophyta</taxon>
        <taxon>Magnoliopsida</taxon>
        <taxon>eudicotyledons</taxon>
        <taxon>Gunneridae</taxon>
        <taxon>Pentapetalae</taxon>
        <taxon>rosids</taxon>
        <taxon>fabids</taxon>
        <taxon>Fabales</taxon>
        <taxon>Fabaceae</taxon>
        <taxon>Papilionoideae</taxon>
        <taxon>50 kb inversion clade</taxon>
        <taxon>NPAAA clade</taxon>
        <taxon>Hologalegina</taxon>
        <taxon>IRL clade</taxon>
        <taxon>Trifolieae</taxon>
        <taxon>Trifolium</taxon>
    </lineage>
</organism>
<protein>
    <submittedName>
        <fullName evidence="1">Uncharacterized protein</fullName>
    </submittedName>
</protein>
<keyword evidence="2" id="KW-1185">Reference proteome</keyword>
<comment type="caution">
    <text evidence="1">The sequence shown here is derived from an EMBL/GenBank/DDBJ whole genome shotgun (WGS) entry which is preliminary data.</text>
</comment>
<dbReference type="Proteomes" id="UP001177021">
    <property type="component" value="Unassembled WGS sequence"/>
</dbReference>
<name>A0ACB0M4H8_TRIPR</name>
<proteinExistence type="predicted"/>
<reference evidence="1" key="1">
    <citation type="submission" date="2023-10" db="EMBL/GenBank/DDBJ databases">
        <authorList>
            <person name="Rodriguez Cubillos JULIANA M."/>
            <person name="De Vega J."/>
        </authorList>
    </citation>
    <scope>NUCLEOTIDE SEQUENCE</scope>
</reference>
<dbReference type="EMBL" id="CASHSV030000823">
    <property type="protein sequence ID" value="CAJ2676483.1"/>
    <property type="molecule type" value="Genomic_DNA"/>
</dbReference>
<evidence type="ECO:0000313" key="1">
    <source>
        <dbReference type="EMBL" id="CAJ2676483.1"/>
    </source>
</evidence>